<name>A0A9Q0MTV6_9DIPT</name>
<comment type="caution">
    <text evidence="3">The sequence shown here is derived from an EMBL/GenBank/DDBJ whole genome shotgun (WGS) entry which is preliminary data.</text>
</comment>
<dbReference type="GO" id="GO:0046592">
    <property type="term" value="F:polyamine oxidase activity"/>
    <property type="evidence" value="ECO:0007669"/>
    <property type="project" value="TreeGrafter"/>
</dbReference>
<feature type="non-terminal residue" evidence="3">
    <location>
        <position position="207"/>
    </location>
</feature>
<dbReference type="OrthoDB" id="5046242at2759"/>
<dbReference type="PANTHER" id="PTHR10742:SF398">
    <property type="entry name" value="AMINE OXIDASE DOMAIN-CONTAINING PROTEIN-RELATED"/>
    <property type="match status" value="1"/>
</dbReference>
<dbReference type="Gene3D" id="3.90.660.10">
    <property type="match status" value="1"/>
</dbReference>
<dbReference type="SUPFAM" id="SSF51905">
    <property type="entry name" value="FAD/NAD(P)-binding domain"/>
    <property type="match status" value="1"/>
</dbReference>
<dbReference type="PANTHER" id="PTHR10742">
    <property type="entry name" value="FLAVIN MONOAMINE OXIDASE"/>
    <property type="match status" value="1"/>
</dbReference>
<feature type="chain" id="PRO_5040461445" evidence="1">
    <location>
        <begin position="20"/>
        <end position="207"/>
    </location>
</feature>
<dbReference type="AlphaFoldDB" id="A0A9Q0MTV6"/>
<dbReference type="InterPro" id="IPR050281">
    <property type="entry name" value="Flavin_monoamine_oxidase"/>
</dbReference>
<dbReference type="PRINTS" id="PR00419">
    <property type="entry name" value="ADXRDTASE"/>
</dbReference>
<keyword evidence="4" id="KW-1185">Reference proteome</keyword>
<evidence type="ECO:0000313" key="3">
    <source>
        <dbReference type="EMBL" id="KAJ6636277.1"/>
    </source>
</evidence>
<protein>
    <submittedName>
        <fullName evidence="3">Protein anon-37Cs</fullName>
    </submittedName>
</protein>
<feature type="signal peptide" evidence="1">
    <location>
        <begin position="1"/>
        <end position="19"/>
    </location>
</feature>
<evidence type="ECO:0000313" key="4">
    <source>
        <dbReference type="Proteomes" id="UP001151699"/>
    </source>
</evidence>
<sequence>MLSLSWIVLIFCVLNGTLAKVDEKIPKIIIVGAGAAGISSAAKVLENGFNDVTILEAQDRIGGRVNSIPFGKGFIDLGAQWCQGEVGNVIYETLHNVYEFGDTGFSFEKSLFYTSQGSLADQSKSIKLMKLSEKIYNDLEAMAKSNKSLAEFFEENYRMELQKQEFEDIDEELADQFLDSNRRQTTSFYAASNWMDISAKLNAVTDA</sequence>
<dbReference type="Gene3D" id="3.50.50.60">
    <property type="entry name" value="FAD/NAD(P)-binding domain"/>
    <property type="match status" value="1"/>
</dbReference>
<dbReference type="Proteomes" id="UP001151699">
    <property type="component" value="Chromosome C"/>
</dbReference>
<dbReference type="InterPro" id="IPR002937">
    <property type="entry name" value="Amino_oxidase"/>
</dbReference>
<gene>
    <name evidence="3" type="primary">anon-37Cs</name>
    <name evidence="3" type="ORF">Bhyg_14865</name>
</gene>
<dbReference type="InterPro" id="IPR036188">
    <property type="entry name" value="FAD/NAD-bd_sf"/>
</dbReference>
<reference evidence="3" key="1">
    <citation type="submission" date="2022-07" db="EMBL/GenBank/DDBJ databases">
        <authorList>
            <person name="Trinca V."/>
            <person name="Uliana J.V.C."/>
            <person name="Torres T.T."/>
            <person name="Ward R.J."/>
            <person name="Monesi N."/>
        </authorList>
    </citation>
    <scope>NUCLEOTIDE SEQUENCE</scope>
    <source>
        <strain evidence="3">HSMRA1968</strain>
        <tissue evidence="3">Whole embryos</tissue>
    </source>
</reference>
<accession>A0A9Q0MTV6</accession>
<dbReference type="Pfam" id="PF01593">
    <property type="entry name" value="Amino_oxidase"/>
    <property type="match status" value="1"/>
</dbReference>
<dbReference type="EMBL" id="WJQU01000004">
    <property type="protein sequence ID" value="KAJ6636277.1"/>
    <property type="molecule type" value="Genomic_DNA"/>
</dbReference>
<evidence type="ECO:0000259" key="2">
    <source>
        <dbReference type="Pfam" id="PF01593"/>
    </source>
</evidence>
<organism evidence="3 4">
    <name type="scientific">Pseudolycoriella hygida</name>
    <dbReference type="NCBI Taxonomy" id="35572"/>
    <lineage>
        <taxon>Eukaryota</taxon>
        <taxon>Metazoa</taxon>
        <taxon>Ecdysozoa</taxon>
        <taxon>Arthropoda</taxon>
        <taxon>Hexapoda</taxon>
        <taxon>Insecta</taxon>
        <taxon>Pterygota</taxon>
        <taxon>Neoptera</taxon>
        <taxon>Endopterygota</taxon>
        <taxon>Diptera</taxon>
        <taxon>Nematocera</taxon>
        <taxon>Sciaroidea</taxon>
        <taxon>Sciaridae</taxon>
        <taxon>Pseudolycoriella</taxon>
    </lineage>
</organism>
<feature type="domain" description="Amine oxidase" evidence="2">
    <location>
        <begin position="36"/>
        <end position="197"/>
    </location>
</feature>
<evidence type="ECO:0000256" key="1">
    <source>
        <dbReference type="SAM" id="SignalP"/>
    </source>
</evidence>
<proteinExistence type="predicted"/>
<keyword evidence="1" id="KW-0732">Signal</keyword>